<dbReference type="AlphaFoldDB" id="A0A1W0WV30"/>
<dbReference type="OrthoDB" id="341259at2759"/>
<dbReference type="SUPFAM" id="SSF54160">
    <property type="entry name" value="Chromo domain-like"/>
    <property type="match status" value="1"/>
</dbReference>
<reference evidence="4" key="1">
    <citation type="submission" date="2017-01" db="EMBL/GenBank/DDBJ databases">
        <title>Comparative genomics of anhydrobiosis in the tardigrade Hypsibius dujardini.</title>
        <authorList>
            <person name="Yoshida Y."/>
            <person name="Koutsovoulos G."/>
            <person name="Laetsch D."/>
            <person name="Stevens L."/>
            <person name="Kumar S."/>
            <person name="Horikawa D."/>
            <person name="Ishino K."/>
            <person name="Komine S."/>
            <person name="Tomita M."/>
            <person name="Blaxter M."/>
            <person name="Arakawa K."/>
        </authorList>
    </citation>
    <scope>NUCLEOTIDE SEQUENCE [LARGE SCALE GENOMIC DNA]</scope>
    <source>
        <strain evidence="4">Z151</strain>
    </source>
</reference>
<name>A0A1W0WV30_HYPEX</name>
<dbReference type="Gene3D" id="2.40.50.40">
    <property type="match status" value="1"/>
</dbReference>
<evidence type="ECO:0000259" key="2">
    <source>
        <dbReference type="PROSITE" id="PS50013"/>
    </source>
</evidence>
<proteinExistence type="predicted"/>
<feature type="domain" description="Chromo" evidence="2">
    <location>
        <begin position="17"/>
        <end position="78"/>
    </location>
</feature>
<evidence type="ECO:0000256" key="1">
    <source>
        <dbReference type="SAM" id="MobiDB-lite"/>
    </source>
</evidence>
<evidence type="ECO:0000313" key="3">
    <source>
        <dbReference type="EMBL" id="OQV19003.1"/>
    </source>
</evidence>
<keyword evidence="4" id="KW-1185">Reference proteome</keyword>
<protein>
    <recommendedName>
        <fullName evidence="2">Chromo domain-containing protein</fullName>
    </recommendedName>
</protein>
<dbReference type="EMBL" id="MTYJ01000043">
    <property type="protein sequence ID" value="OQV19003.1"/>
    <property type="molecule type" value="Genomic_DNA"/>
</dbReference>
<sequence>MAPSRSRIHEIDQPTPPKVDAIIAHRLRDAGTNAPRKYLVKWVDMERATWEKADTFAPFPQILRKYIASQKLSPERQPIKPLTVPPKSLPIAVDRNNCAHRGKARTRHAPVESDKWKKSSSTSARNSAARSANARTKVGEVSRLSSSDPESEPTKRKRRFSPIDWAPELTAAVEQAIRDLPPVSLTEGPKYPGFFTKAITKIVDIPKSRSGMRTFEDRSQQDCRVVFRGFGRRAYQQTVELPEELLPKSLVRRFRNARIAEEDEDFVEALINLSWDFLGFLGILVS</sequence>
<dbReference type="SMART" id="SM00298">
    <property type="entry name" value="CHROMO"/>
    <property type="match status" value="1"/>
</dbReference>
<dbReference type="PROSITE" id="PS50013">
    <property type="entry name" value="CHROMO_2"/>
    <property type="match status" value="1"/>
</dbReference>
<organism evidence="3 4">
    <name type="scientific">Hypsibius exemplaris</name>
    <name type="common">Freshwater tardigrade</name>
    <dbReference type="NCBI Taxonomy" id="2072580"/>
    <lineage>
        <taxon>Eukaryota</taxon>
        <taxon>Metazoa</taxon>
        <taxon>Ecdysozoa</taxon>
        <taxon>Tardigrada</taxon>
        <taxon>Eutardigrada</taxon>
        <taxon>Parachela</taxon>
        <taxon>Hypsibioidea</taxon>
        <taxon>Hypsibiidae</taxon>
        <taxon>Hypsibius</taxon>
    </lineage>
</organism>
<dbReference type="InterPro" id="IPR016197">
    <property type="entry name" value="Chromo-like_dom_sf"/>
</dbReference>
<accession>A0A1W0WV30</accession>
<comment type="caution">
    <text evidence="3">The sequence shown here is derived from an EMBL/GenBank/DDBJ whole genome shotgun (WGS) entry which is preliminary data.</text>
</comment>
<feature type="region of interest" description="Disordered" evidence="1">
    <location>
        <begin position="99"/>
        <end position="161"/>
    </location>
</feature>
<dbReference type="InterPro" id="IPR000953">
    <property type="entry name" value="Chromo/chromo_shadow_dom"/>
</dbReference>
<gene>
    <name evidence="3" type="ORF">BV898_06861</name>
</gene>
<evidence type="ECO:0000313" key="4">
    <source>
        <dbReference type="Proteomes" id="UP000192578"/>
    </source>
</evidence>
<dbReference type="Proteomes" id="UP000192578">
    <property type="component" value="Unassembled WGS sequence"/>
</dbReference>
<feature type="compositionally biased region" description="Low complexity" evidence="1">
    <location>
        <begin position="119"/>
        <end position="136"/>
    </location>
</feature>
<feature type="compositionally biased region" description="Basic residues" evidence="1">
    <location>
        <begin position="99"/>
        <end position="108"/>
    </location>
</feature>